<keyword evidence="1" id="KW-1017">Isopeptide bond</keyword>
<evidence type="ECO:0000313" key="4">
    <source>
        <dbReference type="Proteomes" id="UP000188268"/>
    </source>
</evidence>
<feature type="domain" description="Ubiquitin-like" evidence="2">
    <location>
        <begin position="169"/>
        <end position="237"/>
    </location>
</feature>
<protein>
    <submittedName>
        <fullName evidence="3">Ubiquitin</fullName>
    </submittedName>
</protein>
<evidence type="ECO:0000259" key="2">
    <source>
        <dbReference type="PROSITE" id="PS50053"/>
    </source>
</evidence>
<dbReference type="OMA" id="LACYDIK"/>
<dbReference type="Gene3D" id="3.10.20.90">
    <property type="entry name" value="Phosphatidylinositol 3-kinase Catalytic Subunit, Chain A, domain 1"/>
    <property type="match status" value="5"/>
</dbReference>
<dbReference type="SMART" id="SM00213">
    <property type="entry name" value="UBQ"/>
    <property type="match status" value="5"/>
</dbReference>
<feature type="domain" description="Ubiquitin-like" evidence="2">
    <location>
        <begin position="316"/>
        <end position="381"/>
    </location>
</feature>
<reference evidence="3 4" key="1">
    <citation type="submission" date="2013-09" db="EMBL/GenBank/DDBJ databases">
        <title>Corchorus capsularis genome sequencing.</title>
        <authorList>
            <person name="Alam M."/>
            <person name="Haque M.S."/>
            <person name="Islam M.S."/>
            <person name="Emdad E.M."/>
            <person name="Islam M.M."/>
            <person name="Ahmed B."/>
            <person name="Halim A."/>
            <person name="Hossen Q.M.M."/>
            <person name="Hossain M.Z."/>
            <person name="Ahmed R."/>
            <person name="Khan M.M."/>
            <person name="Islam R."/>
            <person name="Rashid M.M."/>
            <person name="Khan S.A."/>
            <person name="Rahman M.S."/>
            <person name="Alam M."/>
        </authorList>
    </citation>
    <scope>NUCLEOTIDE SEQUENCE [LARGE SCALE GENOMIC DNA]</scope>
    <source>
        <strain evidence="4">cv. CVL-1</strain>
        <tissue evidence="3">Whole seedling</tissue>
    </source>
</reference>
<organism evidence="3 4">
    <name type="scientific">Corchorus capsularis</name>
    <name type="common">Jute</name>
    <dbReference type="NCBI Taxonomy" id="210143"/>
    <lineage>
        <taxon>Eukaryota</taxon>
        <taxon>Viridiplantae</taxon>
        <taxon>Streptophyta</taxon>
        <taxon>Embryophyta</taxon>
        <taxon>Tracheophyta</taxon>
        <taxon>Spermatophyta</taxon>
        <taxon>Magnoliopsida</taxon>
        <taxon>eudicotyledons</taxon>
        <taxon>Gunneridae</taxon>
        <taxon>Pentapetalae</taxon>
        <taxon>rosids</taxon>
        <taxon>malvids</taxon>
        <taxon>Malvales</taxon>
        <taxon>Malvaceae</taxon>
        <taxon>Grewioideae</taxon>
        <taxon>Apeibeae</taxon>
        <taxon>Corchorus</taxon>
    </lineage>
</organism>
<feature type="domain" description="Ubiquitin-like" evidence="2">
    <location>
        <begin position="92"/>
        <end position="159"/>
    </location>
</feature>
<dbReference type="SUPFAM" id="SSF54236">
    <property type="entry name" value="Ubiquitin-like"/>
    <property type="match status" value="5"/>
</dbReference>
<dbReference type="GO" id="GO:0003729">
    <property type="term" value="F:mRNA binding"/>
    <property type="evidence" value="ECO:0007669"/>
    <property type="project" value="UniProtKB-ARBA"/>
</dbReference>
<name>A0A1R3JKE8_COCAP</name>
<dbReference type="Proteomes" id="UP000188268">
    <property type="component" value="Unassembled WGS sequence"/>
</dbReference>
<evidence type="ECO:0000313" key="3">
    <source>
        <dbReference type="EMBL" id="OMO95255.1"/>
    </source>
</evidence>
<dbReference type="AlphaFoldDB" id="A0A1R3JKE8"/>
<comment type="caution">
    <text evidence="3">The sequence shown here is derived from an EMBL/GenBank/DDBJ whole genome shotgun (WGS) entry which is preliminary data.</text>
</comment>
<dbReference type="InterPro" id="IPR019956">
    <property type="entry name" value="Ubiquitin_dom"/>
</dbReference>
<accession>A0A1R3JKE8</accession>
<keyword evidence="4" id="KW-1185">Reference proteome</keyword>
<sequence>MASSRAKRPLLCSPEEEVTVYLKLMKTLALRVKPAETVEDFKALLYEKGIISEDIQNLSFAGQPLNDGQRLVDHGIQRYSCVDLTIQNFDLVKFYVTIPSEHKTIVVEARAEDTVQEVKSYIQAIEGIESDRFSLVYQGYLLEEDRTLSSLNIVNNSTLCLAYCQKDVISIYVKALTGEVVKLQVKRMFTVGDVKAIAGSMLSVSSLGSLFNSGQHLDETKVLAFYDIKEESMLEMLHPVYQIFVKTWSGKTYIFNVQQNMTVKDLKDKLYEKLKIPVHLQSLIFAGKRLEAERDLASYSIQKNCTVYMVFAPSSTIKYMKLSTISTHMSLLNTVGTLKQKIGSKEGVEVKEIKFHQRTLLDDFTLQYYGINKETTLTVVF</sequence>
<dbReference type="PROSITE" id="PS50053">
    <property type="entry name" value="UBIQUITIN_2"/>
    <property type="match status" value="5"/>
</dbReference>
<dbReference type="OrthoDB" id="1894077at2759"/>
<dbReference type="EMBL" id="AWWV01007685">
    <property type="protein sequence ID" value="OMO95255.1"/>
    <property type="molecule type" value="Genomic_DNA"/>
</dbReference>
<dbReference type="InterPro" id="IPR050158">
    <property type="entry name" value="Ubiquitin_ubiquitin-like"/>
</dbReference>
<dbReference type="PRINTS" id="PR00348">
    <property type="entry name" value="UBIQUITIN"/>
</dbReference>
<dbReference type="Pfam" id="PF00240">
    <property type="entry name" value="ubiquitin"/>
    <property type="match status" value="4"/>
</dbReference>
<evidence type="ECO:0000256" key="1">
    <source>
        <dbReference type="ARBA" id="ARBA00022499"/>
    </source>
</evidence>
<proteinExistence type="predicted"/>
<dbReference type="Gramene" id="OMO95255">
    <property type="protein sequence ID" value="OMO95255"/>
    <property type="gene ID" value="CCACVL1_05469"/>
</dbReference>
<dbReference type="InterPro" id="IPR000626">
    <property type="entry name" value="Ubiquitin-like_dom"/>
</dbReference>
<dbReference type="STRING" id="210143.A0A1R3JKE8"/>
<dbReference type="PANTHER" id="PTHR10666">
    <property type="entry name" value="UBIQUITIN"/>
    <property type="match status" value="1"/>
</dbReference>
<dbReference type="CDD" id="cd17039">
    <property type="entry name" value="Ubl_ubiquitin_like"/>
    <property type="match status" value="3"/>
</dbReference>
<gene>
    <name evidence="3" type="ORF">CCACVL1_05469</name>
</gene>
<feature type="domain" description="Ubiquitin-like" evidence="2">
    <location>
        <begin position="241"/>
        <end position="310"/>
    </location>
</feature>
<dbReference type="InterPro" id="IPR029071">
    <property type="entry name" value="Ubiquitin-like_domsf"/>
</dbReference>
<feature type="domain" description="Ubiquitin-like" evidence="2">
    <location>
        <begin position="18"/>
        <end position="87"/>
    </location>
</feature>